<dbReference type="PANTHER" id="PTHR45566">
    <property type="entry name" value="HTH-TYPE TRANSCRIPTIONAL REGULATOR YHJB-RELATED"/>
    <property type="match status" value="1"/>
</dbReference>
<dbReference type="Proteomes" id="UP001065613">
    <property type="component" value="Chromosome"/>
</dbReference>
<dbReference type="InterPro" id="IPR011006">
    <property type="entry name" value="CheY-like_superfamily"/>
</dbReference>
<evidence type="ECO:0000313" key="2">
    <source>
        <dbReference type="EMBL" id="UXE60833.1"/>
    </source>
</evidence>
<sequence length="556" mass="63354">MTALANQTQVQVIGQVDNAQALWEQCKHQVPDLVLLDPLFLHSSTSGWELCQSLRRTYPDLKICLLTASLDYSQLLKAKAKGIEGYFPKGTAIARIVTGLEKIYQGETDWLDAPTTSPRTPLSPQYRWLLPFFQSGLGQIDHHLTAVEEVLEQTTLSGFDQLFWSGRKRELQTAQWLVKHLMPASLRWQTQQLAVSFPYSPPSPSSPSSPSPPLLSNSSIIESYNSSSFLIQKTYANLQILTRNLTSTPLELDILQDLKRQELLLLVLNQVQTVVRELQALEITPEQLPDNFSPMLVEIWQTVTLSFFGKYCSPKSSYRLDTIQAILTPYRELIQTESLNKIPFVAEILQYLLFTETSETSGISLSSEPENGQAKPFENLSRLELYLHHLIVQLANSVMVFILNYFSDNEEIKQTLYQTDLLSSREIAKFRNNLAWHYQLNRYWLEPTNIFESHYQLFYFSPQGIALTTVYSPRQAELAQLQGLARTVTLLLELRDALSPRLRSLVKFLGKGFVFALTQVIGRAIGLMIKGILQGIGNSWQETRYSRSRSSNFDKF</sequence>
<dbReference type="AlphaFoldDB" id="A0A977KVV1"/>
<dbReference type="InterPro" id="IPR058245">
    <property type="entry name" value="NreC/VraR/RcsB-like_REC"/>
</dbReference>
<dbReference type="InterPro" id="IPR016837">
    <property type="entry name" value="Uncharacterised_Ycf55_cyanobac"/>
</dbReference>
<dbReference type="Pfam" id="PF12452">
    <property type="entry name" value="DUF3685"/>
    <property type="match status" value="1"/>
</dbReference>
<proteinExistence type="predicted"/>
<dbReference type="InterPro" id="IPR051015">
    <property type="entry name" value="EvgA-like"/>
</dbReference>
<dbReference type="SUPFAM" id="SSF52172">
    <property type="entry name" value="CheY-like"/>
    <property type="match status" value="1"/>
</dbReference>
<protein>
    <submittedName>
        <fullName evidence="2">DUF3685 domain-containing protein</fullName>
    </submittedName>
</protein>
<evidence type="ECO:0000259" key="1">
    <source>
        <dbReference type="Pfam" id="PF00072"/>
    </source>
</evidence>
<dbReference type="InterPro" id="IPR001789">
    <property type="entry name" value="Sig_transdc_resp-reg_receiver"/>
</dbReference>
<gene>
    <name evidence="2" type="ORF">KA717_36095</name>
</gene>
<dbReference type="InterPro" id="IPR022552">
    <property type="entry name" value="UPF_Ycf55"/>
</dbReference>
<reference evidence="2" key="1">
    <citation type="submission" date="2021-04" db="EMBL/GenBank/DDBJ databases">
        <title>Genome sequence of Woronichinia naegeliana from Washington state freshwater lake bloom.</title>
        <authorList>
            <person name="Dreher T.W."/>
        </authorList>
    </citation>
    <scope>NUCLEOTIDE SEQUENCE</scope>
    <source>
        <strain evidence="2">WA131</strain>
    </source>
</reference>
<dbReference type="GO" id="GO:0000160">
    <property type="term" value="P:phosphorelay signal transduction system"/>
    <property type="evidence" value="ECO:0007669"/>
    <property type="project" value="InterPro"/>
</dbReference>
<dbReference type="Gene3D" id="3.40.50.2300">
    <property type="match status" value="1"/>
</dbReference>
<feature type="domain" description="Response regulatory" evidence="1">
    <location>
        <begin position="4"/>
        <end position="98"/>
    </location>
</feature>
<dbReference type="PIRSF" id="PIRSF026434">
    <property type="entry name" value="RR_ycf55_prd"/>
    <property type="match status" value="1"/>
</dbReference>
<dbReference type="CDD" id="cd17535">
    <property type="entry name" value="REC_NarL-like"/>
    <property type="match status" value="1"/>
</dbReference>
<accession>A0A977KVV1</accession>
<dbReference type="PANTHER" id="PTHR45566:SF1">
    <property type="entry name" value="HTH-TYPE TRANSCRIPTIONAL REGULATOR YHJB-RELATED"/>
    <property type="match status" value="1"/>
</dbReference>
<organism evidence="2">
    <name type="scientific">Woronichinia naegeliana WA131</name>
    <dbReference type="NCBI Taxonomy" id="2824559"/>
    <lineage>
        <taxon>Bacteria</taxon>
        <taxon>Bacillati</taxon>
        <taxon>Cyanobacteriota</taxon>
        <taxon>Cyanophyceae</taxon>
        <taxon>Synechococcales</taxon>
        <taxon>Coelosphaeriaceae</taxon>
        <taxon>Woronichinia</taxon>
    </lineage>
</organism>
<name>A0A977KVV1_9CYAN</name>
<dbReference type="EMBL" id="CP073041">
    <property type="protein sequence ID" value="UXE60833.1"/>
    <property type="molecule type" value="Genomic_DNA"/>
</dbReference>
<dbReference type="Pfam" id="PF00072">
    <property type="entry name" value="Response_reg"/>
    <property type="match status" value="1"/>
</dbReference>
<dbReference type="KEGG" id="wna:KA717_36095"/>